<evidence type="ECO:0000313" key="2">
    <source>
        <dbReference type="Proteomes" id="UP001597058"/>
    </source>
</evidence>
<proteinExistence type="predicted"/>
<sequence length="75" mass="8228">MNTAIAITAIIAAFLLGSIIVYAIRDTAVAKHKASARYPHPDGDLTVLGPEIFASKDQQVICWKGENYTRQTEPR</sequence>
<protein>
    <recommendedName>
        <fullName evidence="3">Secreted protein</fullName>
    </recommendedName>
</protein>
<dbReference type="EMBL" id="JBHTMM010000041">
    <property type="protein sequence ID" value="MFD1309712.1"/>
    <property type="molecule type" value="Genomic_DNA"/>
</dbReference>
<comment type="caution">
    <text evidence="1">The sequence shown here is derived from an EMBL/GenBank/DDBJ whole genome shotgun (WGS) entry which is preliminary data.</text>
</comment>
<gene>
    <name evidence="1" type="ORF">ACFQ5X_28120</name>
</gene>
<reference evidence="2" key="1">
    <citation type="journal article" date="2019" name="Int. J. Syst. Evol. Microbiol.">
        <title>The Global Catalogue of Microorganisms (GCM) 10K type strain sequencing project: providing services to taxonomists for standard genome sequencing and annotation.</title>
        <authorList>
            <consortium name="The Broad Institute Genomics Platform"/>
            <consortium name="The Broad Institute Genome Sequencing Center for Infectious Disease"/>
            <person name="Wu L."/>
            <person name="Ma J."/>
        </authorList>
    </citation>
    <scope>NUCLEOTIDE SEQUENCE [LARGE SCALE GENOMIC DNA]</scope>
    <source>
        <strain evidence="2">CGMCC 4.7020</strain>
    </source>
</reference>
<dbReference type="Proteomes" id="UP001597058">
    <property type="component" value="Unassembled WGS sequence"/>
</dbReference>
<accession>A0ABW3XKA3</accession>
<name>A0ABW3XKA3_9ACTN</name>
<keyword evidence="2" id="KW-1185">Reference proteome</keyword>
<organism evidence="1 2">
    <name type="scientific">Streptomyces kaempferi</name>
    <dbReference type="NCBI Taxonomy" id="333725"/>
    <lineage>
        <taxon>Bacteria</taxon>
        <taxon>Bacillati</taxon>
        <taxon>Actinomycetota</taxon>
        <taxon>Actinomycetes</taxon>
        <taxon>Kitasatosporales</taxon>
        <taxon>Streptomycetaceae</taxon>
        <taxon>Streptomyces</taxon>
    </lineage>
</organism>
<evidence type="ECO:0008006" key="3">
    <source>
        <dbReference type="Google" id="ProtNLM"/>
    </source>
</evidence>
<evidence type="ECO:0000313" key="1">
    <source>
        <dbReference type="EMBL" id="MFD1309712.1"/>
    </source>
</evidence>
<dbReference type="RefSeq" id="WP_381329043.1">
    <property type="nucleotide sequence ID" value="NZ_JBHTMM010000041.1"/>
</dbReference>